<dbReference type="SUPFAM" id="SSF55073">
    <property type="entry name" value="Nucleotide cyclase"/>
    <property type="match status" value="1"/>
</dbReference>
<dbReference type="EMBL" id="JAVDXQ010000005">
    <property type="protein sequence ID" value="MDR7298215.1"/>
    <property type="molecule type" value="Genomic_DNA"/>
</dbReference>
<dbReference type="PROSITE" id="PS50883">
    <property type="entry name" value="EAL"/>
    <property type="match status" value="1"/>
</dbReference>
<proteinExistence type="predicted"/>
<evidence type="ECO:0000259" key="3">
    <source>
        <dbReference type="PROSITE" id="PS50887"/>
    </source>
</evidence>
<sequence length="688" mass="75859">MSAHAHLSSLLDALPQQVWKADGQGRLLWMNARLAQALNRPALPTPLAHWLHEDDRAVFAERWAAAQATGRFEMEYRLGNAWMLSQAQRLPDSPLWLGAHIDIAARRAAERRLQETDAIWKLALECSGDGVWDWHVQTGVEYFSARYLNLYGFEPGDVEATPEAFDARTHPDDVAQMTQDREDHFAGRTPIYRNEHRVLAKDGSWKWILSRGMVIARDAQGKPLRMVGTHTDITDRKRQEALVWQQARVDTLTGLPNRRSLRERIERALAQRAQRGDELAVMFVDLDHFKEVNDSLGHDVGDALLVQVAGRLQGCMPAGGIVARMGGDEFTVLLADADAAGAARRIGHELLEALSEAFEVAGERVYVSASIGVSLAPGDGSEIEALFKHADLALYEAKGAGRNRMALFTPALHDAAQRRARLATELREALRLSQFSLVYQPILSLRDPAAPPRKAEALLRWKHPQLGDVSPAQFIPIAETSGLIVDIGDWVFREAANQVQAWRAAGHAGFQISINKSPVQFLGERSHRVQPDWATHLRGMGLAGDALAVEITEGLLLERDEAVAERLRALREAGLTVSLDDFGTGYSSLSYLQHHEIDTVKIDRSFVAGLEGGGKALALCRAIVTMAHELGMEVVAEGVETEAQAHMLRDMGCDWGQGWWFGKGIPAGEFEERWFGAAAGGSVSATTR</sequence>
<dbReference type="SUPFAM" id="SSF55785">
    <property type="entry name" value="PYP-like sensor domain (PAS domain)"/>
    <property type="match status" value="2"/>
</dbReference>
<dbReference type="InterPro" id="IPR043128">
    <property type="entry name" value="Rev_trsase/Diguanyl_cyclase"/>
</dbReference>
<dbReference type="SMART" id="SM00052">
    <property type="entry name" value="EAL"/>
    <property type="match status" value="1"/>
</dbReference>
<dbReference type="SUPFAM" id="SSF141868">
    <property type="entry name" value="EAL domain-like"/>
    <property type="match status" value="1"/>
</dbReference>
<dbReference type="Gene3D" id="3.30.450.20">
    <property type="entry name" value="PAS domain"/>
    <property type="match status" value="2"/>
</dbReference>
<keyword evidence="5" id="KW-1185">Reference proteome</keyword>
<feature type="domain" description="PAC" evidence="1">
    <location>
        <begin position="192"/>
        <end position="245"/>
    </location>
</feature>
<accession>A0ABU1ZE11</accession>
<dbReference type="PANTHER" id="PTHR44757:SF2">
    <property type="entry name" value="BIOFILM ARCHITECTURE MAINTENANCE PROTEIN MBAA"/>
    <property type="match status" value="1"/>
</dbReference>
<dbReference type="Gene3D" id="3.30.70.270">
    <property type="match status" value="1"/>
</dbReference>
<dbReference type="InterPro" id="IPR000700">
    <property type="entry name" value="PAS-assoc_C"/>
</dbReference>
<reference evidence="4 5" key="1">
    <citation type="submission" date="2023-07" db="EMBL/GenBank/DDBJ databases">
        <title>Sorghum-associated microbial communities from plants grown in Nebraska, USA.</title>
        <authorList>
            <person name="Schachtman D."/>
        </authorList>
    </citation>
    <scope>NUCLEOTIDE SEQUENCE [LARGE SCALE GENOMIC DNA]</scope>
    <source>
        <strain evidence="4 5">BE310</strain>
    </source>
</reference>
<evidence type="ECO:0000259" key="1">
    <source>
        <dbReference type="PROSITE" id="PS50113"/>
    </source>
</evidence>
<dbReference type="CDD" id="cd00130">
    <property type="entry name" value="PAS"/>
    <property type="match status" value="1"/>
</dbReference>
<evidence type="ECO:0000259" key="2">
    <source>
        <dbReference type="PROSITE" id="PS50883"/>
    </source>
</evidence>
<dbReference type="SMART" id="SM00091">
    <property type="entry name" value="PAS"/>
    <property type="match status" value="2"/>
</dbReference>
<organism evidence="4 5">
    <name type="scientific">Pelomonas aquatica</name>
    <dbReference type="NCBI Taxonomy" id="431058"/>
    <lineage>
        <taxon>Bacteria</taxon>
        <taxon>Pseudomonadati</taxon>
        <taxon>Pseudomonadota</taxon>
        <taxon>Betaproteobacteria</taxon>
        <taxon>Burkholderiales</taxon>
        <taxon>Sphaerotilaceae</taxon>
        <taxon>Roseateles</taxon>
    </lineage>
</organism>
<dbReference type="NCBIfam" id="TIGR00229">
    <property type="entry name" value="sensory_box"/>
    <property type="match status" value="1"/>
</dbReference>
<dbReference type="InterPro" id="IPR000160">
    <property type="entry name" value="GGDEF_dom"/>
</dbReference>
<feature type="domain" description="EAL" evidence="2">
    <location>
        <begin position="419"/>
        <end position="678"/>
    </location>
</feature>
<dbReference type="Proteomes" id="UP001180536">
    <property type="component" value="Unassembled WGS sequence"/>
</dbReference>
<evidence type="ECO:0000313" key="5">
    <source>
        <dbReference type="Proteomes" id="UP001180536"/>
    </source>
</evidence>
<name>A0ABU1ZE11_9BURK</name>
<dbReference type="Pfam" id="PF00563">
    <property type="entry name" value="EAL"/>
    <property type="match status" value="1"/>
</dbReference>
<dbReference type="CDD" id="cd01948">
    <property type="entry name" value="EAL"/>
    <property type="match status" value="1"/>
</dbReference>
<dbReference type="RefSeq" id="WP_310347187.1">
    <property type="nucleotide sequence ID" value="NZ_JAVDXQ010000005.1"/>
</dbReference>
<dbReference type="SMART" id="SM00086">
    <property type="entry name" value="PAC"/>
    <property type="match status" value="1"/>
</dbReference>
<dbReference type="InterPro" id="IPR052155">
    <property type="entry name" value="Biofilm_reg_signaling"/>
</dbReference>
<dbReference type="InterPro" id="IPR001633">
    <property type="entry name" value="EAL_dom"/>
</dbReference>
<dbReference type="NCBIfam" id="TIGR00254">
    <property type="entry name" value="GGDEF"/>
    <property type="match status" value="1"/>
</dbReference>
<protein>
    <submittedName>
        <fullName evidence="4">Diguanylate cyclase (GGDEF)-like protein/PAS domain S-box-containing protein</fullName>
    </submittedName>
</protein>
<dbReference type="PROSITE" id="PS50113">
    <property type="entry name" value="PAC"/>
    <property type="match status" value="1"/>
</dbReference>
<dbReference type="InterPro" id="IPR029787">
    <property type="entry name" value="Nucleotide_cyclase"/>
</dbReference>
<dbReference type="CDD" id="cd01949">
    <property type="entry name" value="GGDEF"/>
    <property type="match status" value="1"/>
</dbReference>
<dbReference type="SMART" id="SM00267">
    <property type="entry name" value="GGDEF"/>
    <property type="match status" value="1"/>
</dbReference>
<dbReference type="InterPro" id="IPR035919">
    <property type="entry name" value="EAL_sf"/>
</dbReference>
<dbReference type="Pfam" id="PF08447">
    <property type="entry name" value="PAS_3"/>
    <property type="match status" value="1"/>
</dbReference>
<dbReference type="InterPro" id="IPR000014">
    <property type="entry name" value="PAS"/>
</dbReference>
<feature type="domain" description="GGDEF" evidence="3">
    <location>
        <begin position="277"/>
        <end position="410"/>
    </location>
</feature>
<dbReference type="PROSITE" id="PS50887">
    <property type="entry name" value="GGDEF"/>
    <property type="match status" value="1"/>
</dbReference>
<dbReference type="InterPro" id="IPR013655">
    <property type="entry name" value="PAS_fold_3"/>
</dbReference>
<comment type="caution">
    <text evidence="4">The sequence shown here is derived from an EMBL/GenBank/DDBJ whole genome shotgun (WGS) entry which is preliminary data.</text>
</comment>
<dbReference type="InterPro" id="IPR001610">
    <property type="entry name" value="PAC"/>
</dbReference>
<gene>
    <name evidence="4" type="ORF">J2X16_003578</name>
</gene>
<dbReference type="PANTHER" id="PTHR44757">
    <property type="entry name" value="DIGUANYLATE CYCLASE DGCP"/>
    <property type="match status" value="1"/>
</dbReference>
<dbReference type="Pfam" id="PF00990">
    <property type="entry name" value="GGDEF"/>
    <property type="match status" value="1"/>
</dbReference>
<dbReference type="Gene3D" id="3.20.20.450">
    <property type="entry name" value="EAL domain"/>
    <property type="match status" value="1"/>
</dbReference>
<evidence type="ECO:0000313" key="4">
    <source>
        <dbReference type="EMBL" id="MDR7298215.1"/>
    </source>
</evidence>
<dbReference type="InterPro" id="IPR035965">
    <property type="entry name" value="PAS-like_dom_sf"/>
</dbReference>